<protein>
    <submittedName>
        <fullName evidence="1">Uncharacterized protein</fullName>
    </submittedName>
</protein>
<dbReference type="PANTHER" id="PTHR45290">
    <property type="entry name" value="OS03G0300300 PROTEIN"/>
    <property type="match status" value="1"/>
</dbReference>
<evidence type="ECO:0000313" key="1">
    <source>
        <dbReference type="EMBL" id="RZB62399.1"/>
    </source>
</evidence>
<gene>
    <name evidence="1" type="ORF">D0Y65_039626</name>
</gene>
<evidence type="ECO:0000313" key="2">
    <source>
        <dbReference type="Proteomes" id="UP000289340"/>
    </source>
</evidence>
<organism evidence="1 2">
    <name type="scientific">Glycine soja</name>
    <name type="common">Wild soybean</name>
    <dbReference type="NCBI Taxonomy" id="3848"/>
    <lineage>
        <taxon>Eukaryota</taxon>
        <taxon>Viridiplantae</taxon>
        <taxon>Streptophyta</taxon>
        <taxon>Embryophyta</taxon>
        <taxon>Tracheophyta</taxon>
        <taxon>Spermatophyta</taxon>
        <taxon>Magnoliopsida</taxon>
        <taxon>eudicotyledons</taxon>
        <taxon>Gunneridae</taxon>
        <taxon>Pentapetalae</taxon>
        <taxon>rosids</taxon>
        <taxon>fabids</taxon>
        <taxon>Fabales</taxon>
        <taxon>Fabaceae</taxon>
        <taxon>Papilionoideae</taxon>
        <taxon>50 kb inversion clade</taxon>
        <taxon>NPAAA clade</taxon>
        <taxon>indigoferoid/millettioid clade</taxon>
        <taxon>Phaseoleae</taxon>
        <taxon>Glycine</taxon>
        <taxon>Glycine subgen. Soja</taxon>
    </lineage>
</organism>
<reference evidence="1 2" key="1">
    <citation type="submission" date="2018-09" db="EMBL/GenBank/DDBJ databases">
        <title>A high-quality reference genome of wild soybean provides a powerful tool to mine soybean genomes.</title>
        <authorList>
            <person name="Xie M."/>
            <person name="Chung C.Y.L."/>
            <person name="Li M.-W."/>
            <person name="Wong F.-L."/>
            <person name="Chan T.-F."/>
            <person name="Lam H.-M."/>
        </authorList>
    </citation>
    <scope>NUCLEOTIDE SEQUENCE [LARGE SCALE GENOMIC DNA]</scope>
    <source>
        <strain evidence="2">cv. W05</strain>
        <tissue evidence="1">Hypocotyl of etiolated seedlings</tissue>
    </source>
</reference>
<dbReference type="AlphaFoldDB" id="A0A445GMA7"/>
<sequence length="101" mass="11280">MAKCLVLQHASAIMSQESSLHVLNSLYQLIESRVWTFESAVHLSSCVDIHYTGVADEEVDEGQTVPVIYEDDSSEESGDLETDEAFEVFSDIEESNDMMSE</sequence>
<accession>A0A445GMA7</accession>
<keyword evidence="2" id="KW-1185">Reference proteome</keyword>
<dbReference type="Proteomes" id="UP000289340">
    <property type="component" value="Chromosome 15"/>
</dbReference>
<proteinExistence type="predicted"/>
<name>A0A445GMA7_GLYSO</name>
<dbReference type="PANTHER" id="PTHR45290:SF3">
    <property type="entry name" value="OS01G0649000 PROTEIN"/>
    <property type="match status" value="1"/>
</dbReference>
<comment type="caution">
    <text evidence="1">The sequence shown here is derived from an EMBL/GenBank/DDBJ whole genome shotgun (WGS) entry which is preliminary data.</text>
</comment>
<dbReference type="EMBL" id="QZWG01000015">
    <property type="protein sequence ID" value="RZB62399.1"/>
    <property type="molecule type" value="Genomic_DNA"/>
</dbReference>